<proteinExistence type="predicted"/>
<dbReference type="Proteomes" id="UP000219020">
    <property type="component" value="Unassembled WGS sequence"/>
</dbReference>
<evidence type="ECO:0000313" key="1">
    <source>
        <dbReference type="EMBL" id="PCS22061.1"/>
    </source>
</evidence>
<reference evidence="2" key="1">
    <citation type="submission" date="2017-04" db="EMBL/GenBank/DDBJ databases">
        <title>Genome evolution of the luminous symbionts of deep sea anglerfish.</title>
        <authorList>
            <person name="Hendry T.A."/>
        </authorList>
    </citation>
    <scope>NUCLEOTIDE SEQUENCE [LARGE SCALE GENOMIC DNA]</scope>
</reference>
<gene>
    <name evidence="1" type="ORF">BTN49_2326</name>
</gene>
<dbReference type="RefSeq" id="WP_158523712.1">
    <property type="nucleotide sequence ID" value="NZ_CAWOZH010000047.1"/>
</dbReference>
<keyword evidence="2" id="KW-1185">Reference proteome</keyword>
<name>A0A2A5T1P4_9GAMM</name>
<comment type="caution">
    <text evidence="1">The sequence shown here is derived from an EMBL/GenBank/DDBJ whole genome shotgun (WGS) entry which is preliminary data.</text>
</comment>
<dbReference type="EMBL" id="NBYY01000027">
    <property type="protein sequence ID" value="PCS22061.1"/>
    <property type="molecule type" value="Genomic_DNA"/>
</dbReference>
<sequence>MNAVTKHWPTIRHQRCWLHKTANVLNKIPKTVQQRIKNASRYLDGRDTTKGT</sequence>
<organism evidence="1 2">
    <name type="scientific">Candidatus Enterovibrio escicola</name>
    <dbReference type="NCBI Taxonomy" id="1927127"/>
    <lineage>
        <taxon>Bacteria</taxon>
        <taxon>Pseudomonadati</taxon>
        <taxon>Pseudomonadota</taxon>
        <taxon>Gammaproteobacteria</taxon>
        <taxon>Vibrionales</taxon>
        <taxon>Vibrionaceae</taxon>
        <taxon>Enterovibrio</taxon>
    </lineage>
</organism>
<accession>A0A2A5T1P4</accession>
<dbReference type="AlphaFoldDB" id="A0A2A5T1P4"/>
<protein>
    <submittedName>
        <fullName evidence="1">Putative transposase</fullName>
    </submittedName>
</protein>
<evidence type="ECO:0000313" key="2">
    <source>
        <dbReference type="Proteomes" id="UP000219020"/>
    </source>
</evidence>